<protein>
    <submittedName>
        <fullName evidence="1">Uncharacterized protein</fullName>
    </submittedName>
</protein>
<reference evidence="1 2" key="1">
    <citation type="journal article" date="2014" name="Genome Biol. Evol.">
        <title>Molecular evolution of the substrate utilization strategies and putative virulence factors in mosquito-associated Spiroplasma species.</title>
        <authorList>
            <person name="Chang T.H."/>
            <person name="Lo W.S."/>
            <person name="Ku C."/>
            <person name="Chen L.L."/>
            <person name="Kuo C.H."/>
        </authorList>
    </citation>
    <scope>NUCLEOTIDE SEQUENCE [LARGE SCALE GENOMIC DNA]</scope>
    <source>
        <strain evidence="1">Ar-1343</strain>
    </source>
</reference>
<dbReference type="EMBL" id="CP006934">
    <property type="protein sequence ID" value="AHI54106.1"/>
    <property type="molecule type" value="Genomic_DNA"/>
</dbReference>
<dbReference type="KEGG" id="ssab:SSABA_v1c07040"/>
<dbReference type="STRING" id="1276257.SSABA_v1c07040"/>
<dbReference type="Proteomes" id="UP000019265">
    <property type="component" value="Chromosome"/>
</dbReference>
<keyword evidence="2" id="KW-1185">Reference proteome</keyword>
<organism evidence="1 2">
    <name type="scientific">Spiroplasma sabaudiense Ar-1343</name>
    <dbReference type="NCBI Taxonomy" id="1276257"/>
    <lineage>
        <taxon>Bacteria</taxon>
        <taxon>Bacillati</taxon>
        <taxon>Mycoplasmatota</taxon>
        <taxon>Mollicutes</taxon>
        <taxon>Entomoplasmatales</taxon>
        <taxon>Spiroplasmataceae</taxon>
        <taxon>Spiroplasma</taxon>
    </lineage>
</organism>
<sequence>MQILENPKTHQLPITNDIFKEQKLLIEPITGKLDNSSKVSLDAFFLNQIQTKGKSAVYYLFLRPNLSWKESHFNLFKSETSKKPYKVNLANVKLKLLVKNGINNEVIKTAEKDEIDFGNLIWTINDSEGYSGYKGFQKIEIPADLIKKNYHNLLQYQLTYDDYSLTKETRDYGARKTEYGLIHIDTNSNFKDKYKDGNLISREDQNLAFAYLQYNPINNEYGFYKSLYTRILKIDWNPESNPALRPITKILSLSSQIIPNPKFKKEDLKNFGFSNKFYDLIEKGVLVNQQPTAIAEIKSETGKKINQSYSIDLKVDFQNKETLISDALGWNKRYNLKISNRTIFDPFLNVVREAYDNEGTKGLQKNPNELEHLFLDLKILYAGETIRLKSEIFKKIISNYNMFFLNKYDNINNGDSLKQYKFCFLFTPEIISHFVNIDNFNYQDFLQLENSAQYES</sequence>
<gene>
    <name evidence="1" type="ORF">SSABA_v1c07040</name>
</gene>
<evidence type="ECO:0000313" key="1">
    <source>
        <dbReference type="EMBL" id="AHI54106.1"/>
    </source>
</evidence>
<accession>W6AAR5</accession>
<dbReference type="PATRIC" id="fig|1276257.3.peg.716"/>
<name>W6AAR5_9MOLU</name>
<dbReference type="RefSeq" id="WP_025251244.1">
    <property type="nucleotide sequence ID" value="NZ_CP006934.1"/>
</dbReference>
<dbReference type="HOGENOM" id="CLU_599790_0_0_14"/>
<proteinExistence type="predicted"/>
<evidence type="ECO:0000313" key="2">
    <source>
        <dbReference type="Proteomes" id="UP000019265"/>
    </source>
</evidence>
<dbReference type="AlphaFoldDB" id="W6AAR5"/>
<dbReference type="OrthoDB" id="9823850at2"/>